<evidence type="ECO:0000313" key="1">
    <source>
        <dbReference type="EMBL" id="RSH83230.1"/>
    </source>
</evidence>
<dbReference type="GeneID" id="39591440"/>
<dbReference type="Proteomes" id="UP000279236">
    <property type="component" value="Unassembled WGS sequence"/>
</dbReference>
<dbReference type="AlphaFoldDB" id="A0A427XWK9"/>
<name>A0A427XWK9_9TREE</name>
<accession>A0A427XWK9</accession>
<keyword evidence="2" id="KW-1185">Reference proteome</keyword>
<comment type="caution">
    <text evidence="1">The sequence shown here is derived from an EMBL/GenBank/DDBJ whole genome shotgun (WGS) entry which is preliminary data.</text>
</comment>
<sequence>MESTTVNPSSLALTCGMLEMTKPVNHTLHRVSIAKPTTTTKTAAATTPVKETPGDWYYSYLSVASDI</sequence>
<dbReference type="EMBL" id="RSCE01000004">
    <property type="protein sequence ID" value="RSH83230.1"/>
    <property type="molecule type" value="Genomic_DNA"/>
</dbReference>
<organism evidence="1 2">
    <name type="scientific">Apiotrichum porosum</name>
    <dbReference type="NCBI Taxonomy" id="105984"/>
    <lineage>
        <taxon>Eukaryota</taxon>
        <taxon>Fungi</taxon>
        <taxon>Dikarya</taxon>
        <taxon>Basidiomycota</taxon>
        <taxon>Agaricomycotina</taxon>
        <taxon>Tremellomycetes</taxon>
        <taxon>Trichosporonales</taxon>
        <taxon>Trichosporonaceae</taxon>
        <taxon>Apiotrichum</taxon>
    </lineage>
</organism>
<dbReference type="RefSeq" id="XP_028477182.1">
    <property type="nucleotide sequence ID" value="XM_028622290.1"/>
</dbReference>
<evidence type="ECO:0000313" key="2">
    <source>
        <dbReference type="Proteomes" id="UP000279236"/>
    </source>
</evidence>
<protein>
    <submittedName>
        <fullName evidence="1">Uncharacterized protein</fullName>
    </submittedName>
</protein>
<gene>
    <name evidence="1" type="ORF">EHS24_006897</name>
</gene>
<proteinExistence type="predicted"/>
<reference evidence="1 2" key="1">
    <citation type="submission" date="2018-11" db="EMBL/GenBank/DDBJ databases">
        <title>Genome sequence of Apiotrichum porosum DSM 27194.</title>
        <authorList>
            <person name="Aliyu H."/>
            <person name="Gorte O."/>
            <person name="Ochsenreither K."/>
        </authorList>
    </citation>
    <scope>NUCLEOTIDE SEQUENCE [LARGE SCALE GENOMIC DNA]</scope>
    <source>
        <strain evidence="1 2">DSM 27194</strain>
    </source>
</reference>